<dbReference type="PANTHER" id="PTHR28090">
    <property type="entry name" value="PROTEIN ROT1"/>
    <property type="match status" value="1"/>
</dbReference>
<keyword evidence="14" id="KW-1185">Reference proteome</keyword>
<evidence type="ECO:0000313" key="13">
    <source>
        <dbReference type="EMBL" id="PUU76206.1"/>
    </source>
</evidence>
<dbReference type="AlphaFoldDB" id="A0A2T6ZL76"/>
<reference evidence="13 14" key="1">
    <citation type="submission" date="2017-04" db="EMBL/GenBank/DDBJ databases">
        <title>Draft genome sequence of Tuber borchii Vittad., a whitish edible truffle.</title>
        <authorList>
            <consortium name="DOE Joint Genome Institute"/>
            <person name="Murat C."/>
            <person name="Kuo A."/>
            <person name="Barry K.W."/>
            <person name="Clum A."/>
            <person name="Dockter R.B."/>
            <person name="Fauchery L."/>
            <person name="Iotti M."/>
            <person name="Kohler A."/>
            <person name="Labutti K."/>
            <person name="Lindquist E.A."/>
            <person name="Lipzen A."/>
            <person name="Ohm R.A."/>
            <person name="Wang M."/>
            <person name="Grigoriev I.V."/>
            <person name="Zambonelli A."/>
            <person name="Martin F.M."/>
        </authorList>
    </citation>
    <scope>NUCLEOTIDE SEQUENCE [LARGE SCALE GENOMIC DNA]</scope>
    <source>
        <strain evidence="13 14">Tbo3840</strain>
    </source>
</reference>
<dbReference type="GO" id="GO:0005789">
    <property type="term" value="C:endoplasmic reticulum membrane"/>
    <property type="evidence" value="ECO:0007669"/>
    <property type="project" value="UniProtKB-SubCell"/>
</dbReference>
<keyword evidence="4 11" id="KW-0812">Transmembrane</keyword>
<comment type="similarity">
    <text evidence="2 10">Belongs to the ROT1 family.</text>
</comment>
<feature type="chain" id="PRO_5015570405" description="Protein ROT1" evidence="12">
    <location>
        <begin position="23"/>
        <end position="239"/>
    </location>
</feature>
<evidence type="ECO:0000256" key="2">
    <source>
        <dbReference type="ARBA" id="ARBA00007149"/>
    </source>
</evidence>
<dbReference type="STRING" id="42251.A0A2T6ZL76"/>
<dbReference type="OrthoDB" id="5327821at2759"/>
<feature type="transmembrane region" description="Helical" evidence="11">
    <location>
        <begin position="221"/>
        <end position="238"/>
    </location>
</feature>
<sequence>MLPSAPVAPLAVALLALPFVSAQSNVTSLTGTWSSKSNAVFTGPNFYDPVNEKFFEPALTGTSYSFTDDGFYEEAVYVAVANPTNPSCTKGVLQWQHGRYAIAENGSIVLHPIMVDGRQLSSDPCKYSTAIYTRFNTTEVFKRWEVVVDEYRGMHRLNLYKFDGAPMNPMYLAYSPPQMLPTQTLNPTTGAPKATGASKLKVKRALPSNLKKAEKINADKWWWIGLGMTSVGFLGFFLK</sequence>
<evidence type="ECO:0000256" key="5">
    <source>
        <dbReference type="ARBA" id="ARBA00022729"/>
    </source>
</evidence>
<comment type="caution">
    <text evidence="13">The sequence shown here is derived from an EMBL/GenBank/DDBJ whole genome shotgun (WGS) entry which is preliminary data.</text>
</comment>
<evidence type="ECO:0000256" key="1">
    <source>
        <dbReference type="ARBA" id="ARBA00004115"/>
    </source>
</evidence>
<proteinExistence type="inferred from homology"/>
<evidence type="ECO:0000256" key="7">
    <source>
        <dbReference type="ARBA" id="ARBA00022989"/>
    </source>
</evidence>
<accession>A0A2T6ZL76</accession>
<protein>
    <recommendedName>
        <fullName evidence="3 10">Protein ROT1</fullName>
    </recommendedName>
</protein>
<dbReference type="GO" id="GO:0051082">
    <property type="term" value="F:unfolded protein binding"/>
    <property type="evidence" value="ECO:0007669"/>
    <property type="project" value="TreeGrafter"/>
</dbReference>
<evidence type="ECO:0000256" key="8">
    <source>
        <dbReference type="ARBA" id="ARBA00023136"/>
    </source>
</evidence>
<keyword evidence="8 10" id="KW-0472">Membrane</keyword>
<dbReference type="PANTHER" id="PTHR28090:SF1">
    <property type="entry name" value="PROTEIN ROT1"/>
    <property type="match status" value="1"/>
</dbReference>
<evidence type="ECO:0000256" key="11">
    <source>
        <dbReference type="SAM" id="Phobius"/>
    </source>
</evidence>
<evidence type="ECO:0000256" key="6">
    <source>
        <dbReference type="ARBA" id="ARBA00022824"/>
    </source>
</evidence>
<dbReference type="EMBL" id="NESQ01000197">
    <property type="protein sequence ID" value="PUU76206.1"/>
    <property type="molecule type" value="Genomic_DNA"/>
</dbReference>
<name>A0A2T6ZL76_TUBBO</name>
<evidence type="ECO:0000256" key="3">
    <source>
        <dbReference type="ARBA" id="ARBA00017291"/>
    </source>
</evidence>
<keyword evidence="5 12" id="KW-0732">Signal</keyword>
<evidence type="ECO:0000313" key="14">
    <source>
        <dbReference type="Proteomes" id="UP000244722"/>
    </source>
</evidence>
<evidence type="ECO:0000256" key="10">
    <source>
        <dbReference type="PIRNR" id="PIRNR017290"/>
    </source>
</evidence>
<organism evidence="13 14">
    <name type="scientific">Tuber borchii</name>
    <name type="common">White truffle</name>
    <dbReference type="NCBI Taxonomy" id="42251"/>
    <lineage>
        <taxon>Eukaryota</taxon>
        <taxon>Fungi</taxon>
        <taxon>Dikarya</taxon>
        <taxon>Ascomycota</taxon>
        <taxon>Pezizomycotina</taxon>
        <taxon>Pezizomycetes</taxon>
        <taxon>Pezizales</taxon>
        <taxon>Tuberaceae</taxon>
        <taxon>Tuber</taxon>
    </lineage>
</organism>
<dbReference type="InterPro" id="IPR019623">
    <property type="entry name" value="Rot1"/>
</dbReference>
<keyword evidence="7 11" id="KW-1133">Transmembrane helix</keyword>
<evidence type="ECO:0000256" key="4">
    <source>
        <dbReference type="ARBA" id="ARBA00022692"/>
    </source>
</evidence>
<comment type="function">
    <text evidence="9 10">Required for normal levels of the cell wall 1,6-beta-glucan. Involved in a protein folding machinery chaperoning proteins acting in various physiological processes including cell wall synthesis and lysis of autophagic bodies.</text>
</comment>
<gene>
    <name evidence="13" type="ORF">B9Z19DRAFT_1194923</name>
</gene>
<dbReference type="Pfam" id="PF10681">
    <property type="entry name" value="Rot1"/>
    <property type="match status" value="1"/>
</dbReference>
<keyword evidence="6 10" id="KW-0256">Endoplasmic reticulum</keyword>
<dbReference type="Proteomes" id="UP000244722">
    <property type="component" value="Unassembled WGS sequence"/>
</dbReference>
<evidence type="ECO:0000256" key="12">
    <source>
        <dbReference type="SAM" id="SignalP"/>
    </source>
</evidence>
<dbReference type="PIRSF" id="PIRSF017290">
    <property type="entry name" value="ROT1_prd"/>
    <property type="match status" value="1"/>
</dbReference>
<evidence type="ECO:0000256" key="9">
    <source>
        <dbReference type="ARBA" id="ARBA00024969"/>
    </source>
</evidence>
<comment type="subcellular location">
    <subcellularLocation>
        <location evidence="1">Endoplasmic reticulum membrane</location>
        <topology evidence="1">Single-pass type I membrane protein</topology>
    </subcellularLocation>
</comment>
<feature type="signal peptide" evidence="12">
    <location>
        <begin position="1"/>
        <end position="22"/>
    </location>
</feature>
<dbReference type="GO" id="GO:0006458">
    <property type="term" value="P:'de novo' protein folding"/>
    <property type="evidence" value="ECO:0007669"/>
    <property type="project" value="InterPro"/>
</dbReference>